<dbReference type="STRING" id="1460663.A0A177CL75"/>
<evidence type="ECO:0000313" key="9">
    <source>
        <dbReference type="Proteomes" id="UP000077069"/>
    </source>
</evidence>
<name>A0A177CL75_9PLEO</name>
<evidence type="ECO:0000256" key="1">
    <source>
        <dbReference type="ARBA" id="ARBA00000085"/>
    </source>
</evidence>
<dbReference type="InterPro" id="IPR004358">
    <property type="entry name" value="Sig_transdc_His_kin-like_C"/>
</dbReference>
<dbReference type="InterPro" id="IPR036097">
    <property type="entry name" value="HisK_dim/P_sf"/>
</dbReference>
<feature type="region of interest" description="Disordered" evidence="6">
    <location>
        <begin position="303"/>
        <end position="343"/>
    </location>
</feature>
<comment type="catalytic activity">
    <reaction evidence="1">
        <text>ATP + protein L-histidine = ADP + protein N-phospho-L-histidine.</text>
        <dbReference type="EC" id="2.7.13.3"/>
    </reaction>
</comment>
<dbReference type="OrthoDB" id="303614at2759"/>
<feature type="domain" description="Histidine kinase" evidence="7">
    <location>
        <begin position="513"/>
        <end position="783"/>
    </location>
</feature>
<keyword evidence="5" id="KW-0418">Kinase</keyword>
<dbReference type="Pfam" id="PF00512">
    <property type="entry name" value="HisKA"/>
    <property type="match status" value="1"/>
</dbReference>
<dbReference type="InParanoid" id="A0A177CL75"/>
<keyword evidence="3" id="KW-0597">Phosphoprotein</keyword>
<dbReference type="CDD" id="cd00082">
    <property type="entry name" value="HisKA"/>
    <property type="match status" value="1"/>
</dbReference>
<keyword evidence="9" id="KW-1185">Reference proteome</keyword>
<dbReference type="Gene3D" id="1.10.287.130">
    <property type="match status" value="1"/>
</dbReference>
<feature type="compositionally biased region" description="Low complexity" evidence="6">
    <location>
        <begin position="305"/>
        <end position="314"/>
    </location>
</feature>
<dbReference type="GO" id="GO:0005886">
    <property type="term" value="C:plasma membrane"/>
    <property type="evidence" value="ECO:0007669"/>
    <property type="project" value="TreeGrafter"/>
</dbReference>
<feature type="non-terminal residue" evidence="8">
    <location>
        <position position="819"/>
    </location>
</feature>
<dbReference type="InterPro" id="IPR003661">
    <property type="entry name" value="HisK_dim/P_dom"/>
</dbReference>
<dbReference type="GeneID" id="28757721"/>
<dbReference type="AlphaFoldDB" id="A0A177CL75"/>
<dbReference type="EMBL" id="KV441551">
    <property type="protein sequence ID" value="OAG07537.1"/>
    <property type="molecule type" value="Genomic_DNA"/>
</dbReference>
<gene>
    <name evidence="8" type="ORF">CC84DRAFT_1088070</name>
</gene>
<dbReference type="PANTHER" id="PTHR43047:SF72">
    <property type="entry name" value="OSMOSENSING HISTIDINE PROTEIN KINASE SLN1"/>
    <property type="match status" value="1"/>
</dbReference>
<sequence length="819" mass="89788">MPKSDYPEASPGPGVQTVTTDELRARELYKYFRPPANDGELPDPMLTAHAQLVAWRLGAERSMITLIDEHVQYFVAESTKTLHLDNANEHDHPDDAIWAGCVRVSKAGRLCEHTIAASPPEGGGPACFEVLDLGKDDRFNNLDFVTGAPHFKNYAGVPLRTRKGINIGSLFVIDSRIRPALNTTERLFLGVVANNVVKHLEMLKDRQDCERGLNMSACISAYIDPLHKSTRSSARNGVRRKPAFLAPSQVGATDVDHDEDEGGRLGTYRRAAALLLKGLDYDESGGGVMFLDTLPVGSKSRYNVEETTATSSSQEESDGDAQAPINPSTSSDRQQDGIQGASRAKDDFEINATEILAHATQPKNSSRPGCPPVEQVEVLPPNYLLKLIKRFPNGKLFTFNLNGHAMTSSSDETSKVLSSPQSSKSHTKAVKRHETDELRRCIPTARQIVFLPIWDSSTSRWAVCIAYHKSKFRHLSYKSEFVYCATFGNAIIAELTKLACLQADQQKSDFIASISHELRSPLHGVLASCEFLEDTELSQFQKSMVDTATSCSRTLLDTINMVLDYSNINRFEKTKDSRKARSDLSVDSRFKALQTSLSTHRTVDVAALLEEVIDSVIAGHAFEDRLKSRGSVSSTTPQKMHIERDVCAEDSSVKLILDIAVHNWTYFLEPGALRRIVMNLVENAIKFTKDGSVHVKLQSNSSKDPAALGSVTLTVADTGQGISAAYLRNTVFTPFSQESDLTGGSGLGLSLVKSIVRNMGGRISIDSAVGEGTSVTVKLPMVREPSTVQNRKGKSDSEHFDNAAERNRSTSISAVRDQV</sequence>
<feature type="compositionally biased region" description="Low complexity" evidence="6">
    <location>
        <begin position="415"/>
        <end position="424"/>
    </location>
</feature>
<dbReference type="RefSeq" id="XP_018037902.1">
    <property type="nucleotide sequence ID" value="XM_018174235.1"/>
</dbReference>
<dbReference type="Gene3D" id="3.30.565.10">
    <property type="entry name" value="Histidine kinase-like ATPase, C-terminal domain"/>
    <property type="match status" value="1"/>
</dbReference>
<evidence type="ECO:0000256" key="3">
    <source>
        <dbReference type="ARBA" id="ARBA00022553"/>
    </source>
</evidence>
<evidence type="ECO:0000256" key="5">
    <source>
        <dbReference type="ARBA" id="ARBA00022777"/>
    </source>
</evidence>
<reference evidence="8 9" key="1">
    <citation type="submission" date="2016-05" db="EMBL/GenBank/DDBJ databases">
        <title>Comparative analysis of secretome profiles of manganese(II)-oxidizing ascomycete fungi.</title>
        <authorList>
            <consortium name="DOE Joint Genome Institute"/>
            <person name="Zeiner C.A."/>
            <person name="Purvine S.O."/>
            <person name="Zink E.M."/>
            <person name="Wu S."/>
            <person name="Pasa-Tolic L."/>
            <person name="Chaput D.L."/>
            <person name="Haridas S."/>
            <person name="Grigoriev I.V."/>
            <person name="Santelli C.M."/>
            <person name="Hansel C.M."/>
        </authorList>
    </citation>
    <scope>NUCLEOTIDE SEQUENCE [LARGE SCALE GENOMIC DNA]</scope>
    <source>
        <strain evidence="8 9">AP3s5-JAC2a</strain>
    </source>
</reference>
<dbReference type="InterPro" id="IPR003594">
    <property type="entry name" value="HATPase_dom"/>
</dbReference>
<proteinExistence type="predicted"/>
<dbReference type="SMART" id="SM00387">
    <property type="entry name" value="HATPase_c"/>
    <property type="match status" value="1"/>
</dbReference>
<dbReference type="PRINTS" id="PR00344">
    <property type="entry name" value="BCTRLSENSOR"/>
</dbReference>
<dbReference type="GO" id="GO:0009927">
    <property type="term" value="F:histidine phosphotransfer kinase activity"/>
    <property type="evidence" value="ECO:0007669"/>
    <property type="project" value="TreeGrafter"/>
</dbReference>
<dbReference type="FunFam" id="1.10.287.130:FF:000023">
    <property type="entry name" value="Sensor histidine kinase/response regulator, putative"/>
    <property type="match status" value="1"/>
</dbReference>
<dbReference type="PROSITE" id="PS50109">
    <property type="entry name" value="HIS_KIN"/>
    <property type="match status" value="1"/>
</dbReference>
<dbReference type="SMART" id="SM00388">
    <property type="entry name" value="HisKA"/>
    <property type="match status" value="1"/>
</dbReference>
<evidence type="ECO:0000313" key="8">
    <source>
        <dbReference type="EMBL" id="OAG07537.1"/>
    </source>
</evidence>
<dbReference type="GO" id="GO:0000155">
    <property type="term" value="F:phosphorelay sensor kinase activity"/>
    <property type="evidence" value="ECO:0007669"/>
    <property type="project" value="InterPro"/>
</dbReference>
<dbReference type="PANTHER" id="PTHR43047">
    <property type="entry name" value="TWO-COMPONENT HISTIDINE PROTEIN KINASE"/>
    <property type="match status" value="1"/>
</dbReference>
<accession>A0A177CL75</accession>
<evidence type="ECO:0000259" key="7">
    <source>
        <dbReference type="PROSITE" id="PS50109"/>
    </source>
</evidence>
<feature type="region of interest" description="Disordered" evidence="6">
    <location>
        <begin position="785"/>
        <end position="819"/>
    </location>
</feature>
<dbReference type="InterPro" id="IPR036890">
    <property type="entry name" value="HATPase_C_sf"/>
</dbReference>
<dbReference type="Pfam" id="PF02518">
    <property type="entry name" value="HATPase_c"/>
    <property type="match status" value="1"/>
</dbReference>
<dbReference type="SUPFAM" id="SSF47384">
    <property type="entry name" value="Homodimeric domain of signal transducing histidine kinase"/>
    <property type="match status" value="1"/>
</dbReference>
<evidence type="ECO:0000256" key="4">
    <source>
        <dbReference type="ARBA" id="ARBA00022679"/>
    </source>
</evidence>
<evidence type="ECO:0000256" key="2">
    <source>
        <dbReference type="ARBA" id="ARBA00012438"/>
    </source>
</evidence>
<keyword evidence="4" id="KW-0808">Transferase</keyword>
<dbReference type="EC" id="2.7.13.3" evidence="2"/>
<dbReference type="Proteomes" id="UP000077069">
    <property type="component" value="Unassembled WGS sequence"/>
</dbReference>
<evidence type="ECO:0000256" key="6">
    <source>
        <dbReference type="SAM" id="MobiDB-lite"/>
    </source>
</evidence>
<feature type="compositionally biased region" description="Basic and acidic residues" evidence="6">
    <location>
        <begin position="793"/>
        <end position="808"/>
    </location>
</feature>
<feature type="region of interest" description="Disordered" evidence="6">
    <location>
        <begin position="407"/>
        <end position="433"/>
    </location>
</feature>
<dbReference type="InterPro" id="IPR005467">
    <property type="entry name" value="His_kinase_dom"/>
</dbReference>
<organism evidence="8 9">
    <name type="scientific">Paraphaeosphaeria sporulosa</name>
    <dbReference type="NCBI Taxonomy" id="1460663"/>
    <lineage>
        <taxon>Eukaryota</taxon>
        <taxon>Fungi</taxon>
        <taxon>Dikarya</taxon>
        <taxon>Ascomycota</taxon>
        <taxon>Pezizomycotina</taxon>
        <taxon>Dothideomycetes</taxon>
        <taxon>Pleosporomycetidae</taxon>
        <taxon>Pleosporales</taxon>
        <taxon>Massarineae</taxon>
        <taxon>Didymosphaeriaceae</taxon>
        <taxon>Paraphaeosphaeria</taxon>
    </lineage>
</organism>
<protein>
    <recommendedName>
        <fullName evidence="2">histidine kinase</fullName>
        <ecNumber evidence="2">2.7.13.3</ecNumber>
    </recommendedName>
</protein>
<dbReference type="SUPFAM" id="SSF55874">
    <property type="entry name" value="ATPase domain of HSP90 chaperone/DNA topoisomerase II/histidine kinase"/>
    <property type="match status" value="1"/>
</dbReference>
<dbReference type="SUPFAM" id="SSF55781">
    <property type="entry name" value="GAF domain-like"/>
    <property type="match status" value="1"/>
</dbReference>